<evidence type="ECO:0000256" key="2">
    <source>
        <dbReference type="ARBA" id="ARBA00022801"/>
    </source>
</evidence>
<evidence type="ECO:0000313" key="8">
    <source>
        <dbReference type="WBParaSite" id="ACRNAN_Path_1493.g5824.t1"/>
    </source>
</evidence>
<dbReference type="InterPro" id="IPR050534">
    <property type="entry name" value="Coronavir_polyprotein_1ab"/>
</dbReference>
<keyword evidence="3" id="KW-0347">Helicase</keyword>
<dbReference type="SUPFAM" id="SSF52540">
    <property type="entry name" value="P-loop containing nucleoside triphosphate hydrolases"/>
    <property type="match status" value="1"/>
</dbReference>
<protein>
    <submittedName>
        <fullName evidence="8">DNA2/NAM7 helicase-like C-terminal domain-containing protein</fullName>
    </submittedName>
</protein>
<sequence length="839" mass="94930">MYAASQMTSRGSGDYTDSDSDESIDKYYACYDPEKDDELSANGLSVSKSPVPQKLKVWRTGHSKENKPDKIRNPYVARPMSSISEQSFESQLGPVTESESSDDGDLRDWDNELAGASTIASNSTLVARNEVTEALDRVFILNENSVREKRFLDASEVCQPSRTSTSLSNLNSALSFSAFSSKQLFSQPKRPSSSYQIHKSSRDEQNKSFITFPRSLSEFSDVSERAEKFLMKTYNEKFEFYSVEAASVVQQVIKNPNMDFKFLVTLKFGEIKCDASELLAMLRINKTVLMKFEERITAKFRILKKTLPYEKDSPYFIVLLGQINPFDNSIGLPDQETRVTSKTLQLREAYDAELSRREHEIMGNVLESLNRQSVVNHEEEEMFMQKLPQEMEKVFKDFKPEKLPRRKIYPEEKSLIKENVRNFTRWLNLSESQSNAIHRGLENGLSMITGTSGTGKTTLAACLALIECILPSGKVLCVTPNEHNANVLHCRIKSLIALLKKRVPEIRIRCICDLEDLLDLEKCLDLTNDFEIVITTQFYAVHAALTSFLPSVVVFDESSQLNIGHVTTALAKSRYINVNGSRVIRSVILIGDLYGVPPKISNELKSREDLYEPLRTSILFIGKGAKIKFTHLEHIFRGFPVEFNSNTCLLDFNLTENASKLEPLALELQQNVWISDPAVWFHVPGKETLHRYSYSNSAEVDAVVKLVQKVKLAGIETRKIAVITFFNDQKRLLVSKLHDSGVTILCGSETEGTEFPIVILSLVKTNGVDAGPLNGSKLKPFRRSHRNTAHLKMILTRSLRSLYVVGDLYAMIRYGGDVGHLAKYCKRNHLVNEEYFLNI</sequence>
<dbReference type="InterPro" id="IPR041679">
    <property type="entry name" value="DNA2/NAM7-like_C"/>
</dbReference>
<dbReference type="GO" id="GO:0016787">
    <property type="term" value="F:hydrolase activity"/>
    <property type="evidence" value="ECO:0007669"/>
    <property type="project" value="UniProtKB-KW"/>
</dbReference>
<organism evidence="7 8">
    <name type="scientific">Acrobeloides nanus</name>
    <dbReference type="NCBI Taxonomy" id="290746"/>
    <lineage>
        <taxon>Eukaryota</taxon>
        <taxon>Metazoa</taxon>
        <taxon>Ecdysozoa</taxon>
        <taxon>Nematoda</taxon>
        <taxon>Chromadorea</taxon>
        <taxon>Rhabditida</taxon>
        <taxon>Tylenchina</taxon>
        <taxon>Cephalobomorpha</taxon>
        <taxon>Cephaloboidea</taxon>
        <taxon>Cephalobidae</taxon>
        <taxon>Acrobeloides</taxon>
    </lineage>
</organism>
<keyword evidence="7" id="KW-1185">Reference proteome</keyword>
<dbReference type="Gene3D" id="3.40.50.300">
    <property type="entry name" value="P-loop containing nucleotide triphosphate hydrolases"/>
    <property type="match status" value="2"/>
</dbReference>
<keyword evidence="2" id="KW-0378">Hydrolase</keyword>
<feature type="region of interest" description="Disordered" evidence="5">
    <location>
        <begin position="54"/>
        <end position="109"/>
    </location>
</feature>
<dbReference type="InterPro" id="IPR027417">
    <property type="entry name" value="P-loop_NTPase"/>
</dbReference>
<feature type="compositionally biased region" description="Basic and acidic residues" evidence="5">
    <location>
        <begin position="62"/>
        <end position="72"/>
    </location>
</feature>
<dbReference type="PANTHER" id="PTHR43788:SF8">
    <property type="entry name" value="DNA-BINDING PROTEIN SMUBP-2"/>
    <property type="match status" value="1"/>
</dbReference>
<name>A0A914C1C6_9BILA</name>
<evidence type="ECO:0000256" key="1">
    <source>
        <dbReference type="ARBA" id="ARBA00022741"/>
    </source>
</evidence>
<reference evidence="8" key="1">
    <citation type="submission" date="2022-11" db="UniProtKB">
        <authorList>
            <consortium name="WormBaseParasite"/>
        </authorList>
    </citation>
    <scope>IDENTIFICATION</scope>
</reference>
<dbReference type="PANTHER" id="PTHR43788">
    <property type="entry name" value="DNA2/NAM7 HELICASE FAMILY MEMBER"/>
    <property type="match status" value="1"/>
</dbReference>
<accession>A0A914C1C6</accession>
<evidence type="ECO:0000256" key="4">
    <source>
        <dbReference type="ARBA" id="ARBA00022840"/>
    </source>
</evidence>
<feature type="region of interest" description="Disordered" evidence="5">
    <location>
        <begin position="1"/>
        <end position="29"/>
    </location>
</feature>
<dbReference type="WBParaSite" id="ACRNAN_Path_1493.g5824.t1">
    <property type="protein sequence ID" value="ACRNAN_Path_1493.g5824.t1"/>
    <property type="gene ID" value="ACRNAN_Path_1493.g5824"/>
</dbReference>
<evidence type="ECO:0000259" key="6">
    <source>
        <dbReference type="Pfam" id="PF13087"/>
    </source>
</evidence>
<keyword evidence="1" id="KW-0547">Nucleotide-binding</keyword>
<evidence type="ECO:0000256" key="5">
    <source>
        <dbReference type="SAM" id="MobiDB-lite"/>
    </source>
</evidence>
<proteinExistence type="predicted"/>
<dbReference type="Proteomes" id="UP000887540">
    <property type="component" value="Unplaced"/>
</dbReference>
<evidence type="ECO:0000313" key="7">
    <source>
        <dbReference type="Proteomes" id="UP000887540"/>
    </source>
</evidence>
<feature type="compositionally biased region" description="Polar residues" evidence="5">
    <location>
        <begin position="1"/>
        <end position="11"/>
    </location>
</feature>
<dbReference type="Pfam" id="PF13087">
    <property type="entry name" value="AAA_12"/>
    <property type="match status" value="1"/>
</dbReference>
<dbReference type="AlphaFoldDB" id="A0A914C1C6"/>
<dbReference type="GO" id="GO:0005524">
    <property type="term" value="F:ATP binding"/>
    <property type="evidence" value="ECO:0007669"/>
    <property type="project" value="UniProtKB-KW"/>
</dbReference>
<feature type="compositionally biased region" description="Polar residues" evidence="5">
    <location>
        <begin position="81"/>
        <end position="90"/>
    </location>
</feature>
<feature type="domain" description="DNA2/NAM7 helicase-like C-terminal" evidence="6">
    <location>
        <begin position="668"/>
        <end position="807"/>
    </location>
</feature>
<evidence type="ECO:0000256" key="3">
    <source>
        <dbReference type="ARBA" id="ARBA00022806"/>
    </source>
</evidence>
<keyword evidence="4" id="KW-0067">ATP-binding</keyword>
<dbReference type="GO" id="GO:0043139">
    <property type="term" value="F:5'-3' DNA helicase activity"/>
    <property type="evidence" value="ECO:0007669"/>
    <property type="project" value="TreeGrafter"/>
</dbReference>